<evidence type="ECO:0000259" key="2">
    <source>
        <dbReference type="Pfam" id="PF12146"/>
    </source>
</evidence>
<comment type="caution">
    <text evidence="3">The sequence shown here is derived from an EMBL/GenBank/DDBJ whole genome shotgun (WGS) entry which is preliminary data.</text>
</comment>
<feature type="region of interest" description="Disordered" evidence="1">
    <location>
        <begin position="1"/>
        <end position="38"/>
    </location>
</feature>
<dbReference type="EMBL" id="JAFCIX010000024">
    <property type="protein sequence ID" value="KAH6600955.1"/>
    <property type="molecule type" value="Genomic_DNA"/>
</dbReference>
<evidence type="ECO:0000313" key="4">
    <source>
        <dbReference type="Proteomes" id="UP001648503"/>
    </source>
</evidence>
<reference evidence="3 4" key="1">
    <citation type="submission" date="2021-02" db="EMBL/GenBank/DDBJ databases">
        <title>Variation within the Batrachochytrium salamandrivorans European outbreak.</title>
        <authorList>
            <person name="Kelly M."/>
            <person name="Pasmans F."/>
            <person name="Shea T.P."/>
            <person name="Munoz J.F."/>
            <person name="Carranza S."/>
            <person name="Cuomo C.A."/>
            <person name="Martel A."/>
        </authorList>
    </citation>
    <scope>NUCLEOTIDE SEQUENCE [LARGE SCALE GENOMIC DNA]</scope>
    <source>
        <strain evidence="3 4">AMFP18/2</strain>
    </source>
</reference>
<feature type="domain" description="Serine aminopeptidase S33" evidence="2">
    <location>
        <begin position="85"/>
        <end position="321"/>
    </location>
</feature>
<evidence type="ECO:0000256" key="1">
    <source>
        <dbReference type="SAM" id="MobiDB-lite"/>
    </source>
</evidence>
<accession>A0ABQ8FMP3</accession>
<name>A0ABQ8FMP3_9FUNG</name>
<dbReference type="Proteomes" id="UP001648503">
    <property type="component" value="Unassembled WGS sequence"/>
</dbReference>
<organism evidence="3 4">
    <name type="scientific">Batrachochytrium salamandrivorans</name>
    <dbReference type="NCBI Taxonomy" id="1357716"/>
    <lineage>
        <taxon>Eukaryota</taxon>
        <taxon>Fungi</taxon>
        <taxon>Fungi incertae sedis</taxon>
        <taxon>Chytridiomycota</taxon>
        <taxon>Chytridiomycota incertae sedis</taxon>
        <taxon>Chytridiomycetes</taxon>
        <taxon>Rhizophydiales</taxon>
        <taxon>Rhizophydiales incertae sedis</taxon>
        <taxon>Batrachochytrium</taxon>
    </lineage>
</organism>
<dbReference type="InterPro" id="IPR022742">
    <property type="entry name" value="Hydrolase_4"/>
</dbReference>
<dbReference type="PANTHER" id="PTHR11614">
    <property type="entry name" value="PHOSPHOLIPASE-RELATED"/>
    <property type="match status" value="1"/>
</dbReference>
<keyword evidence="4" id="KW-1185">Reference proteome</keyword>
<gene>
    <name evidence="3" type="ORF">BASA50_001960</name>
</gene>
<dbReference type="InterPro" id="IPR000073">
    <property type="entry name" value="AB_hydrolase_1"/>
</dbReference>
<protein>
    <recommendedName>
        <fullName evidence="2">Serine aminopeptidase S33 domain-containing protein</fullName>
    </recommendedName>
</protein>
<dbReference type="Gene3D" id="3.40.50.1820">
    <property type="entry name" value="alpha/beta hydrolase"/>
    <property type="match status" value="1"/>
</dbReference>
<evidence type="ECO:0000313" key="3">
    <source>
        <dbReference type="EMBL" id="KAH6600955.1"/>
    </source>
</evidence>
<dbReference type="SUPFAM" id="SSF53474">
    <property type="entry name" value="alpha/beta-Hydrolases"/>
    <property type="match status" value="1"/>
</dbReference>
<dbReference type="PRINTS" id="PR00111">
    <property type="entry name" value="ABHYDROLASE"/>
</dbReference>
<dbReference type="Pfam" id="PF12146">
    <property type="entry name" value="Hydrolase_4"/>
    <property type="match status" value="1"/>
</dbReference>
<feature type="compositionally biased region" description="Basic and acidic residues" evidence="1">
    <location>
        <begin position="1"/>
        <end position="19"/>
    </location>
</feature>
<proteinExistence type="predicted"/>
<dbReference type="InterPro" id="IPR051044">
    <property type="entry name" value="MAG_DAG_Lipase"/>
</dbReference>
<dbReference type="InterPro" id="IPR029058">
    <property type="entry name" value="AB_hydrolase_fold"/>
</dbReference>
<sequence>MNPYEEQKSTKGHLGKENDESSSMISTDRSSTELDATPVDSSINSAGVSLATRFTIIDNWVTKTDGTKIYSRTWAPLPLGPNSVLAVVVFIHGVGEHIQRYNYVFPFFAEAGIKVVGFDQRGFGRTAHHYGQLGDSQGLPVVFQDITDFIESARIPGVPVFLMGHSMGGGIALSYSAQHPEGLRGVISSAPLIAPGKETAPTTIESYLLAVVPSIFSSISIKSAVNPDSLSRDPVANQAYRTDQYVHPWTSIGTAISILKMGEDLANIYSKSYSLPVYITHGTDDVLTSPIASKKFFDDIPSKDKTYNSLEGYYHEAHQEPGDLKQVVIWSYIDWILARL</sequence>